<keyword evidence="8" id="KW-0418">Kinase</keyword>
<dbReference type="Gene3D" id="1.20.1730.10">
    <property type="entry name" value="Sodium/glucose cotransporter"/>
    <property type="match status" value="1"/>
</dbReference>
<dbReference type="PROSITE" id="PS50283">
    <property type="entry name" value="NA_SOLUT_SYMP_3"/>
    <property type="match status" value="1"/>
</dbReference>
<dbReference type="GO" id="GO:0009927">
    <property type="term" value="F:histidine phosphotransfer kinase activity"/>
    <property type="evidence" value="ECO:0007669"/>
    <property type="project" value="TreeGrafter"/>
</dbReference>
<feature type="modified residue" description="4-aspartylphosphate" evidence="11">
    <location>
        <position position="1103"/>
    </location>
</feature>
<dbReference type="InterPro" id="IPR036097">
    <property type="entry name" value="HisK_dim/P_sf"/>
</dbReference>
<dbReference type="Gene3D" id="1.10.287.130">
    <property type="match status" value="1"/>
</dbReference>
<protein>
    <recommendedName>
        <fullName evidence="4">histidine kinase</fullName>
        <ecNumber evidence="4">2.7.13.3</ecNumber>
    </recommendedName>
</protein>
<name>A0A9E5T1R3_9GAMM</name>
<feature type="coiled-coil region" evidence="12">
    <location>
        <begin position="751"/>
        <end position="806"/>
    </location>
</feature>
<evidence type="ECO:0000256" key="2">
    <source>
        <dbReference type="ARBA" id="ARBA00004141"/>
    </source>
</evidence>
<evidence type="ECO:0000256" key="13">
    <source>
        <dbReference type="SAM" id="Phobius"/>
    </source>
</evidence>
<dbReference type="EC" id="2.7.13.3" evidence="4"/>
<dbReference type="AlphaFoldDB" id="A0A9E5T1R3"/>
<feature type="transmembrane region" description="Helical" evidence="13">
    <location>
        <begin position="6"/>
        <end position="24"/>
    </location>
</feature>
<keyword evidence="7 13" id="KW-0812">Transmembrane</keyword>
<keyword evidence="9 13" id="KW-1133">Transmembrane helix</keyword>
<dbReference type="InterPro" id="IPR001734">
    <property type="entry name" value="Na/solute_symporter"/>
</dbReference>
<evidence type="ECO:0000256" key="1">
    <source>
        <dbReference type="ARBA" id="ARBA00000085"/>
    </source>
</evidence>
<feature type="transmembrane region" description="Helical" evidence="13">
    <location>
        <begin position="188"/>
        <end position="215"/>
    </location>
</feature>
<dbReference type="Proteomes" id="UP000787472">
    <property type="component" value="Unassembled WGS sequence"/>
</dbReference>
<feature type="transmembrane region" description="Helical" evidence="13">
    <location>
        <begin position="377"/>
        <end position="395"/>
    </location>
</feature>
<dbReference type="FunFam" id="3.30.565.10:FF:000049">
    <property type="entry name" value="Two-component sensor histidine kinase"/>
    <property type="match status" value="1"/>
</dbReference>
<dbReference type="SUPFAM" id="SSF55785">
    <property type="entry name" value="PYP-like sensor domain (PAS domain)"/>
    <property type="match status" value="1"/>
</dbReference>
<evidence type="ECO:0000256" key="12">
    <source>
        <dbReference type="SAM" id="Coils"/>
    </source>
</evidence>
<dbReference type="InterPro" id="IPR035965">
    <property type="entry name" value="PAS-like_dom_sf"/>
</dbReference>
<dbReference type="InterPro" id="IPR003661">
    <property type="entry name" value="HisK_dim/P_dom"/>
</dbReference>
<evidence type="ECO:0000256" key="5">
    <source>
        <dbReference type="ARBA" id="ARBA00022553"/>
    </source>
</evidence>
<dbReference type="InterPro" id="IPR005467">
    <property type="entry name" value="His_kinase_dom"/>
</dbReference>
<evidence type="ECO:0000259" key="15">
    <source>
        <dbReference type="PROSITE" id="PS50110"/>
    </source>
</evidence>
<dbReference type="GO" id="GO:0022857">
    <property type="term" value="F:transmembrane transporter activity"/>
    <property type="evidence" value="ECO:0007669"/>
    <property type="project" value="InterPro"/>
</dbReference>
<dbReference type="InterPro" id="IPR003594">
    <property type="entry name" value="HATPase_dom"/>
</dbReference>
<feature type="transmembrane region" description="Helical" evidence="13">
    <location>
        <begin position="115"/>
        <end position="135"/>
    </location>
</feature>
<dbReference type="Gene3D" id="3.30.565.10">
    <property type="entry name" value="Histidine kinase-like ATPase, C-terminal domain"/>
    <property type="match status" value="1"/>
</dbReference>
<keyword evidence="17" id="KW-1185">Reference proteome</keyword>
<dbReference type="InterPro" id="IPR036890">
    <property type="entry name" value="HATPase_C_sf"/>
</dbReference>
<sequence length="1178" mass="130591">MDSQLILVLVFLYGGLLFAIAWLAERYGHRMQQPWWRPLVYTLSIGVYCSSWTFLGAVGQSVESGWDFLPIYLGPILLVLFGWRFLRRLLIISSRNKVTSIADFIGSRYGKNQRLAAIVTLVLVVGTLPYIALQLRGVGIAWSSMHWGTASAGAFDSWSSLIAAMVMAWFAILFGTRVIDGPDRLRGLITAVAVESVVKIVAFVMVAGLAISLILSAEVDLGSMAVKPNFRLEQLTSPVFFTEVLLAAIAIVCLPRQFHVMVVEYQHRSDLRFTRWLLPLYLAIFAVLVLPLAHVGAGLFAGLDVHPDSYVLSLPRWAGAETTLVLTFIGALSAATGMVVVATIALSIMISNELIVPAWLHSSSRRGQTASDLGKSLRFIRRLSIVLVLMMGWALERIMSNAEGLASMGLMSFAATAQLMPAVLAALYWPKGHAHGVIGGVLAGMALWLYCLLLPAVLPADHPLIVRGLLDVAWLTPNNLLGMGWLDPLSHGVFWSLLVNSAVFVMMSLRANFSLLDLRQSDAFTRLRWNLRLQQLDMEPSGIEVHQLQALMEPLFGLERTLEVWQEFEKRVGHRLLPHDQTPRFAVSMIESDLAAIIGAVSSHRAMQLLVGQQPLQLQDFVSLVGGSSRQLQFSQTLLQTTLETIPQGISVVDKDLQLVAWNQQYQQMFDYPKRLLYVGCQIEKIYHYNAMRGYLDTSDGGPEAAVERRLVQLRSSRPHRLERSLPGGRVIEIRGTPLGNGGYVTTYTDVSDYHAMLDQLELAKETLEDRVESRTAELRQANTSLQRENDLRARVEQELKEVHASKSRFLAAASHDLLQPINAARLFVASLNAKLNTHAAREMPDSDSLRSDVEYLDDALAQGEQLISSLREISRLGSGKERPKRENFSIDSLLRPLASEAGALARKQGLELHWVPSSVWVYSDPHLLRRVLQNFISNALRYTRQGKVLLGCRRRDKSLVVEVWDTGPGIAESDRQRIFDEFERLGSSASSTQGLGLGLSIAQRIAQLLGHPIGLDSVPGKGSVFRITVSEGEEQMQARVKPVADPRLKGLAVLCIDNEPVILAGMQSLLEQWGCEVVTASDLREALSHWPKATAPQLVLADFHLNEETGLDVLEALRYHWQQPLPAVVISADNSDDVRDKVQQSGCLFLAKPVQPAALRTLMRRALRRQKLVAVDG</sequence>
<dbReference type="PROSITE" id="PS50109">
    <property type="entry name" value="HIS_KIN"/>
    <property type="match status" value="1"/>
</dbReference>
<evidence type="ECO:0000256" key="9">
    <source>
        <dbReference type="ARBA" id="ARBA00022989"/>
    </source>
</evidence>
<comment type="catalytic activity">
    <reaction evidence="1">
        <text>ATP + protein L-histidine = ADP + protein N-phospho-L-histidine.</text>
        <dbReference type="EC" id="2.7.13.3"/>
    </reaction>
</comment>
<evidence type="ECO:0000256" key="10">
    <source>
        <dbReference type="ARBA" id="ARBA00023136"/>
    </source>
</evidence>
<dbReference type="SMART" id="SM00388">
    <property type="entry name" value="HisKA"/>
    <property type="match status" value="1"/>
</dbReference>
<accession>A0A9E5T1R3</accession>
<dbReference type="Pfam" id="PF00072">
    <property type="entry name" value="Response_reg"/>
    <property type="match status" value="1"/>
</dbReference>
<dbReference type="InterPro" id="IPR011006">
    <property type="entry name" value="CheY-like_superfamily"/>
</dbReference>
<gene>
    <name evidence="16" type="ORF">G8770_19510</name>
</gene>
<organism evidence="16 17">
    <name type="scientific">Pseudomaricurvus hydrocarbonicus</name>
    <dbReference type="NCBI Taxonomy" id="1470433"/>
    <lineage>
        <taxon>Bacteria</taxon>
        <taxon>Pseudomonadati</taxon>
        <taxon>Pseudomonadota</taxon>
        <taxon>Gammaproteobacteria</taxon>
        <taxon>Cellvibrionales</taxon>
        <taxon>Cellvibrionaceae</taxon>
        <taxon>Pseudomaricurvus</taxon>
    </lineage>
</organism>
<dbReference type="RefSeq" id="WP_167191020.1">
    <property type="nucleotide sequence ID" value="NZ_JAAONZ010000019.1"/>
</dbReference>
<dbReference type="SUPFAM" id="SSF52172">
    <property type="entry name" value="CheY-like"/>
    <property type="match status" value="1"/>
</dbReference>
<proteinExistence type="inferred from homology"/>
<reference evidence="16" key="1">
    <citation type="submission" date="2020-03" db="EMBL/GenBank/DDBJ databases">
        <authorList>
            <person name="Guo F."/>
        </authorList>
    </citation>
    <scope>NUCLEOTIDE SEQUENCE</scope>
    <source>
        <strain evidence="16">JCM 30134</strain>
    </source>
</reference>
<evidence type="ECO:0000256" key="7">
    <source>
        <dbReference type="ARBA" id="ARBA00022692"/>
    </source>
</evidence>
<dbReference type="GO" id="GO:0000155">
    <property type="term" value="F:phosphorelay sensor kinase activity"/>
    <property type="evidence" value="ECO:0007669"/>
    <property type="project" value="InterPro"/>
</dbReference>
<comment type="similarity">
    <text evidence="3">Belongs to the sodium:solute symporter (SSF) (TC 2.A.21) family.</text>
</comment>
<dbReference type="Pfam" id="PF02518">
    <property type="entry name" value="HATPase_c"/>
    <property type="match status" value="1"/>
</dbReference>
<dbReference type="Gene3D" id="3.30.450.20">
    <property type="entry name" value="PAS domain"/>
    <property type="match status" value="1"/>
</dbReference>
<evidence type="ECO:0000256" key="3">
    <source>
        <dbReference type="ARBA" id="ARBA00006434"/>
    </source>
</evidence>
<evidence type="ECO:0000256" key="8">
    <source>
        <dbReference type="ARBA" id="ARBA00022777"/>
    </source>
</evidence>
<evidence type="ECO:0000259" key="14">
    <source>
        <dbReference type="PROSITE" id="PS50109"/>
    </source>
</evidence>
<dbReference type="PROSITE" id="PS50110">
    <property type="entry name" value="RESPONSE_REGULATORY"/>
    <property type="match status" value="1"/>
</dbReference>
<feature type="transmembrane region" description="Helical" evidence="13">
    <location>
        <begin position="407"/>
        <end position="429"/>
    </location>
</feature>
<comment type="subcellular location">
    <subcellularLocation>
        <location evidence="2">Membrane</location>
        <topology evidence="2">Multi-pass membrane protein</topology>
    </subcellularLocation>
</comment>
<feature type="transmembrane region" description="Helical" evidence="13">
    <location>
        <begin position="276"/>
        <end position="303"/>
    </location>
</feature>
<keyword evidence="10 13" id="KW-0472">Membrane</keyword>
<feature type="transmembrane region" description="Helical" evidence="13">
    <location>
        <begin position="436"/>
        <end position="458"/>
    </location>
</feature>
<keyword evidence="12" id="KW-0175">Coiled coil</keyword>
<keyword evidence="5 11" id="KW-0597">Phosphoprotein</keyword>
<dbReference type="GO" id="GO:0005886">
    <property type="term" value="C:plasma membrane"/>
    <property type="evidence" value="ECO:0007669"/>
    <property type="project" value="TreeGrafter"/>
</dbReference>
<dbReference type="SUPFAM" id="SSF55874">
    <property type="entry name" value="ATPase domain of HSP90 chaperone/DNA topoisomerase II/histidine kinase"/>
    <property type="match status" value="1"/>
</dbReference>
<feature type="domain" description="Histidine kinase" evidence="14">
    <location>
        <begin position="813"/>
        <end position="1034"/>
    </location>
</feature>
<dbReference type="PRINTS" id="PR00344">
    <property type="entry name" value="BCTRLSENSOR"/>
</dbReference>
<evidence type="ECO:0000256" key="4">
    <source>
        <dbReference type="ARBA" id="ARBA00012438"/>
    </source>
</evidence>
<dbReference type="InterPro" id="IPR038377">
    <property type="entry name" value="Na/Glc_symporter_sf"/>
</dbReference>
<feature type="transmembrane region" description="Helical" evidence="13">
    <location>
        <begin position="36"/>
        <end position="57"/>
    </location>
</feature>
<dbReference type="PANTHER" id="PTHR43047">
    <property type="entry name" value="TWO-COMPONENT HISTIDINE PROTEIN KINASE"/>
    <property type="match status" value="1"/>
</dbReference>
<dbReference type="Gene3D" id="3.40.50.2300">
    <property type="match status" value="1"/>
</dbReference>
<dbReference type="InterPro" id="IPR004358">
    <property type="entry name" value="Sig_transdc_His_kin-like_C"/>
</dbReference>
<feature type="transmembrane region" description="Helical" evidence="13">
    <location>
        <begin position="323"/>
        <end position="356"/>
    </location>
</feature>
<dbReference type="InterPro" id="IPR001789">
    <property type="entry name" value="Sig_transdc_resp-reg_receiver"/>
</dbReference>
<evidence type="ECO:0000313" key="17">
    <source>
        <dbReference type="Proteomes" id="UP000787472"/>
    </source>
</evidence>
<dbReference type="CDD" id="cd00156">
    <property type="entry name" value="REC"/>
    <property type="match status" value="1"/>
</dbReference>
<dbReference type="SMART" id="SM00448">
    <property type="entry name" value="REC"/>
    <property type="match status" value="1"/>
</dbReference>
<dbReference type="SMART" id="SM00387">
    <property type="entry name" value="HATPase_c"/>
    <property type="match status" value="1"/>
</dbReference>
<evidence type="ECO:0000256" key="11">
    <source>
        <dbReference type="PROSITE-ProRule" id="PRU00169"/>
    </source>
</evidence>
<dbReference type="SUPFAM" id="SSF47384">
    <property type="entry name" value="Homodimeric domain of signal transducing histidine kinase"/>
    <property type="match status" value="1"/>
</dbReference>
<feature type="transmembrane region" description="Helical" evidence="13">
    <location>
        <begin position="155"/>
        <end position="176"/>
    </location>
</feature>
<dbReference type="CDD" id="cd00082">
    <property type="entry name" value="HisKA"/>
    <property type="match status" value="1"/>
</dbReference>
<dbReference type="Pfam" id="PF00512">
    <property type="entry name" value="HisKA"/>
    <property type="match status" value="1"/>
</dbReference>
<dbReference type="PANTHER" id="PTHR43047:SF9">
    <property type="entry name" value="HISTIDINE KINASE"/>
    <property type="match status" value="1"/>
</dbReference>
<evidence type="ECO:0000256" key="6">
    <source>
        <dbReference type="ARBA" id="ARBA00022679"/>
    </source>
</evidence>
<evidence type="ECO:0000313" key="16">
    <source>
        <dbReference type="EMBL" id="NHO67740.1"/>
    </source>
</evidence>
<dbReference type="EMBL" id="JAAONZ010000019">
    <property type="protein sequence ID" value="NHO67740.1"/>
    <property type="molecule type" value="Genomic_DNA"/>
</dbReference>
<feature type="transmembrane region" description="Helical" evidence="13">
    <location>
        <begin position="69"/>
        <end position="86"/>
    </location>
</feature>
<keyword evidence="6" id="KW-0808">Transferase</keyword>
<comment type="caution">
    <text evidence="16">The sequence shown here is derived from an EMBL/GenBank/DDBJ whole genome shotgun (WGS) entry which is preliminary data.</text>
</comment>
<dbReference type="CDD" id="cd10322">
    <property type="entry name" value="SLC5sbd"/>
    <property type="match status" value="1"/>
</dbReference>
<dbReference type="Pfam" id="PF12860">
    <property type="entry name" value="PAS_7"/>
    <property type="match status" value="1"/>
</dbReference>
<feature type="transmembrane region" description="Helical" evidence="13">
    <location>
        <begin position="235"/>
        <end position="255"/>
    </location>
</feature>
<feature type="domain" description="Response regulatory" evidence="15">
    <location>
        <begin position="1053"/>
        <end position="1168"/>
    </location>
</feature>